<gene>
    <name evidence="2" type="ORF">SMD31_04515</name>
</gene>
<sequence>MRNILRNLMVALLLVGSLGATSLPAHADPLDDARAAGQIGERADGYVALVDAGAPANVKQLVDEVNAKRRAAYQKIAAEKSVPTEQIAAIAAEKIIREILTPGMYYMDASGSWKQK</sequence>
<organism evidence="2 3">
    <name type="scientific">Dongia rigui</name>
    <dbReference type="NCBI Taxonomy" id="940149"/>
    <lineage>
        <taxon>Bacteria</taxon>
        <taxon>Pseudomonadati</taxon>
        <taxon>Pseudomonadota</taxon>
        <taxon>Alphaproteobacteria</taxon>
        <taxon>Rhodospirillales</taxon>
        <taxon>Dongiaceae</taxon>
        <taxon>Dongia</taxon>
    </lineage>
</organism>
<proteinExistence type="predicted"/>
<reference evidence="2 3" key="1">
    <citation type="journal article" date="2013" name="Antonie Van Leeuwenhoek">
        <title>Dongia rigui sp. nov., isolated from freshwater of a large wetland in Korea.</title>
        <authorList>
            <person name="Baik K.S."/>
            <person name="Hwang Y.M."/>
            <person name="Choi J.S."/>
            <person name="Kwon J."/>
            <person name="Seong C.N."/>
        </authorList>
    </citation>
    <scope>NUCLEOTIDE SEQUENCE [LARGE SCALE GENOMIC DNA]</scope>
    <source>
        <strain evidence="2 3">04SU4-P</strain>
    </source>
</reference>
<feature type="signal peptide" evidence="1">
    <location>
        <begin position="1"/>
        <end position="27"/>
    </location>
</feature>
<dbReference type="InterPro" id="IPR008309">
    <property type="entry name" value="YdbL"/>
</dbReference>
<dbReference type="Proteomes" id="UP001271769">
    <property type="component" value="Unassembled WGS sequence"/>
</dbReference>
<dbReference type="PIRSF" id="PIRSF025560">
    <property type="entry name" value="UCP025560"/>
    <property type="match status" value="1"/>
</dbReference>
<evidence type="ECO:0000256" key="1">
    <source>
        <dbReference type="SAM" id="SignalP"/>
    </source>
</evidence>
<accession>A0ABU5DV23</accession>
<name>A0ABU5DV23_9PROT</name>
<protein>
    <submittedName>
        <fullName evidence="2">YdbL family protein</fullName>
    </submittedName>
</protein>
<comment type="caution">
    <text evidence="2">The sequence shown here is derived from an EMBL/GenBank/DDBJ whole genome shotgun (WGS) entry which is preliminary data.</text>
</comment>
<keyword evidence="3" id="KW-1185">Reference proteome</keyword>
<evidence type="ECO:0000313" key="2">
    <source>
        <dbReference type="EMBL" id="MDY0871166.1"/>
    </source>
</evidence>
<keyword evidence="1" id="KW-0732">Signal</keyword>
<evidence type="ECO:0000313" key="3">
    <source>
        <dbReference type="Proteomes" id="UP001271769"/>
    </source>
</evidence>
<dbReference type="RefSeq" id="WP_320499532.1">
    <property type="nucleotide sequence ID" value="NZ_JAXCLX010000001.1"/>
</dbReference>
<dbReference type="EMBL" id="JAXCLX010000001">
    <property type="protein sequence ID" value="MDY0871166.1"/>
    <property type="molecule type" value="Genomic_DNA"/>
</dbReference>
<feature type="chain" id="PRO_5047101838" evidence="1">
    <location>
        <begin position="28"/>
        <end position="116"/>
    </location>
</feature>
<dbReference type="Pfam" id="PF07027">
    <property type="entry name" value="DUF1318"/>
    <property type="match status" value="1"/>
</dbReference>